<comment type="caution">
    <text evidence="1">The sequence shown here is derived from an EMBL/GenBank/DDBJ whole genome shotgun (WGS) entry which is preliminary data.</text>
</comment>
<reference evidence="1 2" key="1">
    <citation type="submission" date="2019-08" db="EMBL/GenBank/DDBJ databases">
        <title>The genome of the soybean aphid Biotype 1, its phylome, world population structure and adaptation to the North American continent.</title>
        <authorList>
            <person name="Giordano R."/>
            <person name="Donthu R.K."/>
            <person name="Hernandez A.G."/>
            <person name="Wright C.L."/>
            <person name="Zimin A.V."/>
        </authorList>
    </citation>
    <scope>NUCLEOTIDE SEQUENCE [LARGE SCALE GENOMIC DNA]</scope>
    <source>
        <tissue evidence="1">Whole aphids</tissue>
    </source>
</reference>
<evidence type="ECO:0000313" key="2">
    <source>
        <dbReference type="Proteomes" id="UP000475862"/>
    </source>
</evidence>
<name>A0A6G0U0S3_APHGL</name>
<dbReference type="EMBL" id="VYZN01000009">
    <property type="protein sequence ID" value="KAE9542664.1"/>
    <property type="molecule type" value="Genomic_DNA"/>
</dbReference>
<dbReference type="Proteomes" id="UP000475862">
    <property type="component" value="Unassembled WGS sequence"/>
</dbReference>
<gene>
    <name evidence="1" type="ORF">AGLY_002575</name>
</gene>
<dbReference type="AlphaFoldDB" id="A0A6G0U0S3"/>
<protein>
    <submittedName>
        <fullName evidence="1">Uncharacterized protein</fullName>
    </submittedName>
</protein>
<keyword evidence="2" id="KW-1185">Reference proteome</keyword>
<accession>A0A6G0U0S3</accession>
<organism evidence="1 2">
    <name type="scientific">Aphis glycines</name>
    <name type="common">Soybean aphid</name>
    <dbReference type="NCBI Taxonomy" id="307491"/>
    <lineage>
        <taxon>Eukaryota</taxon>
        <taxon>Metazoa</taxon>
        <taxon>Ecdysozoa</taxon>
        <taxon>Arthropoda</taxon>
        <taxon>Hexapoda</taxon>
        <taxon>Insecta</taxon>
        <taxon>Pterygota</taxon>
        <taxon>Neoptera</taxon>
        <taxon>Paraneoptera</taxon>
        <taxon>Hemiptera</taxon>
        <taxon>Sternorrhyncha</taxon>
        <taxon>Aphidomorpha</taxon>
        <taxon>Aphidoidea</taxon>
        <taxon>Aphididae</taxon>
        <taxon>Aphidini</taxon>
        <taxon>Aphis</taxon>
        <taxon>Aphis</taxon>
    </lineage>
</organism>
<sequence>MLAADHEKQFDDHYGYGCPQPLQLILSFYEISKTVVFWTNVLLILANAIARGKQLLSGNFVWLRFTTNTNKLIETAARLICSVFGPFREKPLEELLDTENQKDLIDKIRWRQKRKALKIKNELHRPLWILTILLGSLIQDILADTLDFILGTRSRYRQPDFGHRGEAAGSMPFTKSRTKDRSSLRRLNTAILDEEASTSSPQLICQNCGHLVVCNSCIVFSVYEVDRYLLHVLQTWIAVFFLQIIEIFECQDELDRFYQ</sequence>
<proteinExistence type="predicted"/>
<evidence type="ECO:0000313" key="1">
    <source>
        <dbReference type="EMBL" id="KAE9542664.1"/>
    </source>
</evidence>
<dbReference type="OrthoDB" id="6614475at2759"/>